<keyword evidence="3 6" id="KW-1133">Transmembrane helix</keyword>
<comment type="subcellular location">
    <subcellularLocation>
        <location evidence="1">Membrane</location>
        <topology evidence="1">Multi-pass membrane protein</topology>
    </subcellularLocation>
</comment>
<feature type="transmembrane region" description="Helical" evidence="6">
    <location>
        <begin position="518"/>
        <end position="538"/>
    </location>
</feature>
<feature type="transmembrane region" description="Helical" evidence="6">
    <location>
        <begin position="323"/>
        <end position="341"/>
    </location>
</feature>
<dbReference type="InterPro" id="IPR020846">
    <property type="entry name" value="MFS_dom"/>
</dbReference>
<dbReference type="FunFam" id="1.20.1250.20:FF:000196">
    <property type="entry name" value="MFS toxin efflux pump (AflT)"/>
    <property type="match status" value="1"/>
</dbReference>
<proteinExistence type="predicted"/>
<dbReference type="EMBL" id="JARJLG010000157">
    <property type="protein sequence ID" value="KAJ7735131.1"/>
    <property type="molecule type" value="Genomic_DNA"/>
</dbReference>
<keyword evidence="9" id="KW-1185">Reference proteome</keyword>
<comment type="caution">
    <text evidence="8">The sequence shown here is derived from an EMBL/GenBank/DDBJ whole genome shotgun (WGS) entry which is preliminary data.</text>
</comment>
<dbReference type="GO" id="GO:0005886">
    <property type="term" value="C:plasma membrane"/>
    <property type="evidence" value="ECO:0007669"/>
    <property type="project" value="TreeGrafter"/>
</dbReference>
<evidence type="ECO:0000313" key="9">
    <source>
        <dbReference type="Proteomes" id="UP001215280"/>
    </source>
</evidence>
<feature type="transmembrane region" description="Helical" evidence="6">
    <location>
        <begin position="250"/>
        <end position="271"/>
    </location>
</feature>
<sequence>MAGGISASSTLRPSESLDPEKTPYETNETNVENPARVKGLQLVLITVALCLSVFIVALDNTIIATVSSPFSPFPHCPQPKITDQFKSLDDVGWYASAYLLTAASFQLFFGKLYSFLSIKCVYIVAICIFELGSLVCGLSRTSDALIVGRAIAGLGSAGIFSGALVIVANVVPLQNRPLYTGMVGSMYGIASVAGPLMGGAFTDKVSWRWCFYINLPIGAVTLFVMTLFFKTPPGIARGEATTFAKRLRKMDPLGTAIFVPAVVCLLVVLQWGGTKYSWSSNRIIAMLVVSGLLLVAFVGIQIREKENATVSTRILGQRSIMAGAWYSFFTGSGFYILVYFLPIWFQAIKGVSAVKSGIDNLALVSSVVVATLVAGSAVTVFGYYTPLMIIGSMIMPIGAGLISTLTVEAGHAKWLGYQIIFGFGAGLGMQQPFIAAQAVLEKTDVPRGTSVLVFMQTLGGALFASIGQSIFSNTLARGLAREVPGLDPRIVLSTGATDLKTTISPEYLPAVLAVYNEALVSAFHIAIAMSTLSILGALGMEWKNIRGKAVRG</sequence>
<feature type="transmembrane region" description="Helical" evidence="6">
    <location>
        <begin position="387"/>
        <end position="407"/>
    </location>
</feature>
<evidence type="ECO:0000259" key="7">
    <source>
        <dbReference type="PROSITE" id="PS50850"/>
    </source>
</evidence>
<dbReference type="PANTHER" id="PTHR23501">
    <property type="entry name" value="MAJOR FACILITATOR SUPERFAMILY"/>
    <property type="match status" value="1"/>
</dbReference>
<feature type="transmembrane region" description="Helical" evidence="6">
    <location>
        <begin position="209"/>
        <end position="229"/>
    </location>
</feature>
<evidence type="ECO:0000256" key="6">
    <source>
        <dbReference type="SAM" id="Phobius"/>
    </source>
</evidence>
<dbReference type="Proteomes" id="UP001215280">
    <property type="component" value="Unassembled WGS sequence"/>
</dbReference>
<dbReference type="SUPFAM" id="SSF103473">
    <property type="entry name" value="MFS general substrate transporter"/>
    <property type="match status" value="1"/>
</dbReference>
<feature type="domain" description="Major facilitator superfamily (MFS) profile" evidence="7">
    <location>
        <begin position="45"/>
        <end position="545"/>
    </location>
</feature>
<dbReference type="FunFam" id="1.20.1720.10:FF:000012">
    <property type="entry name" value="MFS toxin efflux pump (AflT)"/>
    <property type="match status" value="1"/>
</dbReference>
<dbReference type="Gene3D" id="1.20.1250.20">
    <property type="entry name" value="MFS general substrate transporter like domains"/>
    <property type="match status" value="1"/>
</dbReference>
<evidence type="ECO:0000313" key="8">
    <source>
        <dbReference type="EMBL" id="KAJ7735131.1"/>
    </source>
</evidence>
<feature type="transmembrane region" description="Helical" evidence="6">
    <location>
        <begin position="91"/>
        <end position="109"/>
    </location>
</feature>
<feature type="transmembrane region" description="Helical" evidence="6">
    <location>
        <begin position="121"/>
        <end position="140"/>
    </location>
</feature>
<dbReference type="InterPro" id="IPR011701">
    <property type="entry name" value="MFS"/>
</dbReference>
<dbReference type="InterPro" id="IPR036259">
    <property type="entry name" value="MFS_trans_sf"/>
</dbReference>
<evidence type="ECO:0000256" key="2">
    <source>
        <dbReference type="ARBA" id="ARBA00022692"/>
    </source>
</evidence>
<feature type="transmembrane region" description="Helical" evidence="6">
    <location>
        <begin position="419"/>
        <end position="440"/>
    </location>
</feature>
<feature type="transmembrane region" description="Helical" evidence="6">
    <location>
        <begin position="146"/>
        <end position="171"/>
    </location>
</feature>
<dbReference type="Gene3D" id="1.20.1720.10">
    <property type="entry name" value="Multidrug resistance protein D"/>
    <property type="match status" value="1"/>
</dbReference>
<feature type="transmembrane region" description="Helical" evidence="6">
    <location>
        <begin position="178"/>
        <end position="197"/>
    </location>
</feature>
<evidence type="ECO:0000256" key="3">
    <source>
        <dbReference type="ARBA" id="ARBA00022989"/>
    </source>
</evidence>
<feature type="region of interest" description="Disordered" evidence="5">
    <location>
        <begin position="1"/>
        <end position="30"/>
    </location>
</feature>
<dbReference type="AlphaFoldDB" id="A0AAD7I514"/>
<dbReference type="CDD" id="cd17502">
    <property type="entry name" value="MFS_Azr1_MDR_like"/>
    <property type="match status" value="1"/>
</dbReference>
<organism evidence="8 9">
    <name type="scientific">Mycena maculata</name>
    <dbReference type="NCBI Taxonomy" id="230809"/>
    <lineage>
        <taxon>Eukaryota</taxon>
        <taxon>Fungi</taxon>
        <taxon>Dikarya</taxon>
        <taxon>Basidiomycota</taxon>
        <taxon>Agaricomycotina</taxon>
        <taxon>Agaricomycetes</taxon>
        <taxon>Agaricomycetidae</taxon>
        <taxon>Agaricales</taxon>
        <taxon>Marasmiineae</taxon>
        <taxon>Mycenaceae</taxon>
        <taxon>Mycena</taxon>
    </lineage>
</organism>
<keyword evidence="2 6" id="KW-0812">Transmembrane</keyword>
<evidence type="ECO:0000256" key="1">
    <source>
        <dbReference type="ARBA" id="ARBA00004141"/>
    </source>
</evidence>
<keyword evidence="4 6" id="KW-0472">Membrane</keyword>
<feature type="transmembrane region" description="Helical" evidence="6">
    <location>
        <begin position="361"/>
        <end position="380"/>
    </location>
</feature>
<evidence type="ECO:0000256" key="4">
    <source>
        <dbReference type="ARBA" id="ARBA00023136"/>
    </source>
</evidence>
<evidence type="ECO:0000256" key="5">
    <source>
        <dbReference type="SAM" id="MobiDB-lite"/>
    </source>
</evidence>
<dbReference type="PANTHER" id="PTHR23501:SF199">
    <property type="entry name" value="MFS EFFLUX TRANSPORTER INPD-RELATED"/>
    <property type="match status" value="1"/>
</dbReference>
<reference evidence="8" key="1">
    <citation type="submission" date="2023-03" db="EMBL/GenBank/DDBJ databases">
        <title>Massive genome expansion in bonnet fungi (Mycena s.s.) driven by repeated elements and novel gene families across ecological guilds.</title>
        <authorList>
            <consortium name="Lawrence Berkeley National Laboratory"/>
            <person name="Harder C.B."/>
            <person name="Miyauchi S."/>
            <person name="Viragh M."/>
            <person name="Kuo A."/>
            <person name="Thoen E."/>
            <person name="Andreopoulos B."/>
            <person name="Lu D."/>
            <person name="Skrede I."/>
            <person name="Drula E."/>
            <person name="Henrissat B."/>
            <person name="Morin E."/>
            <person name="Kohler A."/>
            <person name="Barry K."/>
            <person name="LaButti K."/>
            <person name="Morin E."/>
            <person name="Salamov A."/>
            <person name="Lipzen A."/>
            <person name="Mereny Z."/>
            <person name="Hegedus B."/>
            <person name="Baldrian P."/>
            <person name="Stursova M."/>
            <person name="Weitz H."/>
            <person name="Taylor A."/>
            <person name="Grigoriev I.V."/>
            <person name="Nagy L.G."/>
            <person name="Martin F."/>
            <person name="Kauserud H."/>
        </authorList>
    </citation>
    <scope>NUCLEOTIDE SEQUENCE</scope>
    <source>
        <strain evidence="8">CBHHK188m</strain>
    </source>
</reference>
<gene>
    <name evidence="8" type="ORF">DFH07DRAFT_987700</name>
</gene>
<feature type="transmembrane region" description="Helical" evidence="6">
    <location>
        <begin position="283"/>
        <end position="302"/>
    </location>
</feature>
<dbReference type="PROSITE" id="PS50850">
    <property type="entry name" value="MFS"/>
    <property type="match status" value="1"/>
</dbReference>
<dbReference type="Pfam" id="PF07690">
    <property type="entry name" value="MFS_1"/>
    <property type="match status" value="1"/>
</dbReference>
<feature type="compositionally biased region" description="Polar residues" evidence="5">
    <location>
        <begin position="1"/>
        <end position="13"/>
    </location>
</feature>
<dbReference type="GO" id="GO:0022857">
    <property type="term" value="F:transmembrane transporter activity"/>
    <property type="evidence" value="ECO:0007669"/>
    <property type="project" value="InterPro"/>
</dbReference>
<feature type="transmembrane region" description="Helical" evidence="6">
    <location>
        <begin position="42"/>
        <end position="63"/>
    </location>
</feature>
<name>A0AAD7I514_9AGAR</name>
<feature type="transmembrane region" description="Helical" evidence="6">
    <location>
        <begin position="452"/>
        <end position="471"/>
    </location>
</feature>
<accession>A0AAD7I514</accession>
<protein>
    <submittedName>
        <fullName evidence="8">Major facilitator superfamily transporter</fullName>
    </submittedName>
</protein>